<reference evidence="3" key="1">
    <citation type="journal article" date="2014" name="Front. Microbiol.">
        <title>High frequency of phylogenetically diverse reductive dehalogenase-homologous genes in deep subseafloor sedimentary metagenomes.</title>
        <authorList>
            <person name="Kawai M."/>
            <person name="Futagami T."/>
            <person name="Toyoda A."/>
            <person name="Takaki Y."/>
            <person name="Nishi S."/>
            <person name="Hori S."/>
            <person name="Arai W."/>
            <person name="Tsubouchi T."/>
            <person name="Morono Y."/>
            <person name="Uchiyama I."/>
            <person name="Ito T."/>
            <person name="Fujiyama A."/>
            <person name="Inagaki F."/>
            <person name="Takami H."/>
        </authorList>
    </citation>
    <scope>NUCLEOTIDE SEQUENCE</scope>
    <source>
        <strain evidence="3">Expedition CK06-06</strain>
    </source>
</reference>
<evidence type="ECO:0000313" key="3">
    <source>
        <dbReference type="EMBL" id="GAG53813.1"/>
    </source>
</evidence>
<dbReference type="PROSITE" id="PS51898">
    <property type="entry name" value="TYR_RECOMBINASE"/>
    <property type="match status" value="1"/>
</dbReference>
<dbReference type="Pfam" id="PF00589">
    <property type="entry name" value="Phage_integrase"/>
    <property type="match status" value="1"/>
</dbReference>
<gene>
    <name evidence="3" type="ORF">S01H4_18847</name>
</gene>
<dbReference type="EMBL" id="BART01008371">
    <property type="protein sequence ID" value="GAG53813.1"/>
    <property type="molecule type" value="Genomic_DNA"/>
</dbReference>
<dbReference type="InterPro" id="IPR013762">
    <property type="entry name" value="Integrase-like_cat_sf"/>
</dbReference>
<dbReference type="Gene3D" id="1.10.443.10">
    <property type="entry name" value="Intergrase catalytic core"/>
    <property type="match status" value="1"/>
</dbReference>
<comment type="caution">
    <text evidence="3">The sequence shown here is derived from an EMBL/GenBank/DDBJ whole genome shotgun (WGS) entry which is preliminary data.</text>
</comment>
<dbReference type="GO" id="GO:0006310">
    <property type="term" value="P:DNA recombination"/>
    <property type="evidence" value="ECO:0007669"/>
    <property type="project" value="UniProtKB-KW"/>
</dbReference>
<proteinExistence type="predicted"/>
<dbReference type="GO" id="GO:0003677">
    <property type="term" value="F:DNA binding"/>
    <property type="evidence" value="ECO:0007669"/>
    <property type="project" value="InterPro"/>
</dbReference>
<evidence type="ECO:0000256" key="1">
    <source>
        <dbReference type="ARBA" id="ARBA00023172"/>
    </source>
</evidence>
<dbReference type="SUPFAM" id="SSF56349">
    <property type="entry name" value="DNA breaking-rejoining enzymes"/>
    <property type="match status" value="1"/>
</dbReference>
<protein>
    <recommendedName>
        <fullName evidence="2">Tyr recombinase domain-containing protein</fullName>
    </recommendedName>
</protein>
<dbReference type="GO" id="GO:0015074">
    <property type="term" value="P:DNA integration"/>
    <property type="evidence" value="ECO:0007669"/>
    <property type="project" value="InterPro"/>
</dbReference>
<sequence length="111" mass="12614">MAIRDSRLDMAAFYLLWQGGLRVCELEDLTLNDLYLQQRRILIRRGKGLKDRTIYLTEAAAAALEAYLEVRGPGNSSHLFLYRNKPISKDLVCSRSSRVPAAKTSTRANNR</sequence>
<feature type="domain" description="Tyr recombinase" evidence="2">
    <location>
        <begin position="1"/>
        <end position="111"/>
    </location>
</feature>
<organism evidence="3">
    <name type="scientific">marine sediment metagenome</name>
    <dbReference type="NCBI Taxonomy" id="412755"/>
    <lineage>
        <taxon>unclassified sequences</taxon>
        <taxon>metagenomes</taxon>
        <taxon>ecological metagenomes</taxon>
    </lineage>
</organism>
<dbReference type="AlphaFoldDB" id="X0YZW7"/>
<evidence type="ECO:0000259" key="2">
    <source>
        <dbReference type="PROSITE" id="PS51898"/>
    </source>
</evidence>
<accession>X0YZW7</accession>
<dbReference type="InterPro" id="IPR002104">
    <property type="entry name" value="Integrase_catalytic"/>
</dbReference>
<keyword evidence="1" id="KW-0233">DNA recombination</keyword>
<name>X0YZW7_9ZZZZ</name>
<dbReference type="InterPro" id="IPR011010">
    <property type="entry name" value="DNA_brk_join_enz"/>
</dbReference>